<accession>A0AAF0QFR4</accession>
<dbReference type="AlphaFoldDB" id="A0AAF0QFR4"/>
<name>A0AAF0QFR4_SOLVR</name>
<dbReference type="Proteomes" id="UP001234989">
    <property type="component" value="Chromosome 3"/>
</dbReference>
<gene>
    <name evidence="1" type="ORF">MTR67_012469</name>
</gene>
<reference evidence="1" key="1">
    <citation type="submission" date="2023-08" db="EMBL/GenBank/DDBJ databases">
        <title>A de novo genome assembly of Solanum verrucosum Schlechtendal, a Mexican diploid species geographically isolated from the other diploid A-genome species in potato relatives.</title>
        <authorList>
            <person name="Hosaka K."/>
        </authorList>
    </citation>
    <scope>NUCLEOTIDE SEQUENCE</scope>
    <source>
        <tissue evidence="1">Young leaves</tissue>
    </source>
</reference>
<evidence type="ECO:0000313" key="1">
    <source>
        <dbReference type="EMBL" id="WMV19084.1"/>
    </source>
</evidence>
<keyword evidence="2" id="KW-1185">Reference proteome</keyword>
<dbReference type="EMBL" id="CP133614">
    <property type="protein sequence ID" value="WMV19084.1"/>
    <property type="molecule type" value="Genomic_DNA"/>
</dbReference>
<organism evidence="1 2">
    <name type="scientific">Solanum verrucosum</name>
    <dbReference type="NCBI Taxonomy" id="315347"/>
    <lineage>
        <taxon>Eukaryota</taxon>
        <taxon>Viridiplantae</taxon>
        <taxon>Streptophyta</taxon>
        <taxon>Embryophyta</taxon>
        <taxon>Tracheophyta</taxon>
        <taxon>Spermatophyta</taxon>
        <taxon>Magnoliopsida</taxon>
        <taxon>eudicotyledons</taxon>
        <taxon>Gunneridae</taxon>
        <taxon>Pentapetalae</taxon>
        <taxon>asterids</taxon>
        <taxon>lamiids</taxon>
        <taxon>Solanales</taxon>
        <taxon>Solanaceae</taxon>
        <taxon>Solanoideae</taxon>
        <taxon>Solaneae</taxon>
        <taxon>Solanum</taxon>
    </lineage>
</organism>
<protein>
    <submittedName>
        <fullName evidence="1">Uncharacterized protein</fullName>
    </submittedName>
</protein>
<proteinExistence type="predicted"/>
<sequence>MELLTDYDVTIQYHPSSNKVRATFIEEIKAKQFEDENLNELKKKTVIGKALETTLDGEGVLSFKGRVCVPRVNDLIQKLLIESHDW</sequence>
<evidence type="ECO:0000313" key="2">
    <source>
        <dbReference type="Proteomes" id="UP001234989"/>
    </source>
</evidence>